<name>D9I6B7_9CAUD</name>
<feature type="transmembrane region" description="Helical" evidence="1">
    <location>
        <begin position="6"/>
        <end position="22"/>
    </location>
</feature>
<dbReference type="Proteomes" id="UP000000330">
    <property type="component" value="Segment"/>
</dbReference>
<dbReference type="RefSeq" id="YP_004300764.1">
    <property type="nucleotide sequence ID" value="NC_015250.1"/>
</dbReference>
<proteinExistence type="predicted"/>
<gene>
    <name evidence="2" type="ORF">Acj133p183</name>
</gene>
<evidence type="ECO:0000256" key="1">
    <source>
        <dbReference type="SAM" id="Phobius"/>
    </source>
</evidence>
<evidence type="ECO:0000313" key="2">
    <source>
        <dbReference type="EMBL" id="ADJ19498.1"/>
    </source>
</evidence>
<dbReference type="KEGG" id="vg:10323170"/>
<evidence type="ECO:0000313" key="3">
    <source>
        <dbReference type="Proteomes" id="UP000000330"/>
    </source>
</evidence>
<organism evidence="2 3">
    <name type="scientific">Acinetobacter phage 133</name>
    <dbReference type="NCBI Taxonomy" id="2919552"/>
    <lineage>
        <taxon>Viruses</taxon>
        <taxon>Duplodnaviria</taxon>
        <taxon>Heunggongvirae</taxon>
        <taxon>Uroviricota</taxon>
        <taxon>Caudoviricetes</taxon>
        <taxon>Pantevenvirales</taxon>
        <taxon>Straboviridae</taxon>
        <taxon>Tevenvirinae</taxon>
        <taxon>Centumtrigintavirus</taxon>
        <taxon>Centumtrigintavirus cv133</taxon>
        <taxon>Acinetobacter virus 133</taxon>
    </lineage>
</organism>
<sequence>MMGWLALIVIVVVASMFLYFYTRPNAKESRLERVTIYVREDGSLDVSIDGVYMHNIPFKRTEPSKSIEYFLISYYGLYFVDFSNSPKPAIVNRHNVTRLFKLRKNLHVRIEIRFAENDDVDGYHPLG</sequence>
<keyword evidence="1" id="KW-1133">Transmembrane helix</keyword>
<keyword evidence="3" id="KW-1185">Reference proteome</keyword>
<keyword evidence="1" id="KW-0812">Transmembrane</keyword>
<keyword evidence="1" id="KW-0472">Membrane</keyword>
<reference evidence="2 3" key="1">
    <citation type="journal article" date="2010" name="Virol. J.">
        <title>Genomes of the T4-related bacteriophages as windows on microbial genome evolution.</title>
        <authorList>
            <person name="Petrov V.M."/>
            <person name="Ratnayaka S."/>
            <person name="Nolan J.M."/>
            <person name="Miller E.S."/>
            <person name="Karam J.D."/>
        </authorList>
    </citation>
    <scope>NUCLEOTIDE SEQUENCE [LARGE SCALE GENOMIC DNA]</scope>
    <source>
        <strain evidence="2">Acj133</strain>
    </source>
</reference>
<dbReference type="GeneID" id="10323170"/>
<protein>
    <submittedName>
        <fullName evidence="2">Uncharacterized protein</fullName>
    </submittedName>
</protein>
<accession>D9I6B7</accession>
<dbReference type="EMBL" id="HM114315">
    <property type="protein sequence ID" value="ADJ19498.1"/>
    <property type="molecule type" value="Genomic_DNA"/>
</dbReference>